<evidence type="ECO:0000313" key="2">
    <source>
        <dbReference type="EMBL" id="QDH21225.1"/>
    </source>
</evidence>
<keyword evidence="3" id="KW-1185">Reference proteome</keyword>
<dbReference type="AlphaFoldDB" id="A0A4Y6UYZ5"/>
<feature type="transmembrane region" description="Helical" evidence="1">
    <location>
        <begin position="44"/>
        <end position="66"/>
    </location>
</feature>
<evidence type="ECO:0000313" key="3">
    <source>
        <dbReference type="Proteomes" id="UP000316968"/>
    </source>
</evidence>
<organism evidence="2 3">
    <name type="scientific">Saccharibacillus brassicae</name>
    <dbReference type="NCBI Taxonomy" id="2583377"/>
    <lineage>
        <taxon>Bacteria</taxon>
        <taxon>Bacillati</taxon>
        <taxon>Bacillota</taxon>
        <taxon>Bacilli</taxon>
        <taxon>Bacillales</taxon>
        <taxon>Paenibacillaceae</taxon>
        <taxon>Saccharibacillus</taxon>
    </lineage>
</organism>
<feature type="transmembrane region" description="Helical" evidence="1">
    <location>
        <begin position="6"/>
        <end position="24"/>
    </location>
</feature>
<evidence type="ECO:0000256" key="1">
    <source>
        <dbReference type="SAM" id="Phobius"/>
    </source>
</evidence>
<feature type="transmembrane region" description="Helical" evidence="1">
    <location>
        <begin position="72"/>
        <end position="91"/>
    </location>
</feature>
<dbReference type="EMBL" id="CP041217">
    <property type="protein sequence ID" value="QDH21225.1"/>
    <property type="molecule type" value="Genomic_DNA"/>
</dbReference>
<reference evidence="2 3" key="1">
    <citation type="submission" date="2019-06" db="EMBL/GenBank/DDBJ databases">
        <title>Saccharibacillus brassicae sp. nov., an endophytic bacterium isolated from Chinese cabbage seeds (Brassica pekinensis).</title>
        <authorList>
            <person name="Jiang L."/>
            <person name="Lee J."/>
            <person name="Kim S.W."/>
        </authorList>
    </citation>
    <scope>NUCLEOTIDE SEQUENCE [LARGE SCALE GENOMIC DNA]</scope>
    <source>
        <strain evidence="3">KCTC 43072 / ATSA2</strain>
    </source>
</reference>
<name>A0A4Y6UYZ5_SACBS</name>
<protein>
    <submittedName>
        <fullName evidence="2">Uncharacterized protein</fullName>
    </submittedName>
</protein>
<dbReference type="Proteomes" id="UP000316968">
    <property type="component" value="Chromosome"/>
</dbReference>
<keyword evidence="1" id="KW-0472">Membrane</keyword>
<dbReference type="KEGG" id="saca:FFV09_10400"/>
<dbReference type="OrthoDB" id="2990705at2"/>
<keyword evidence="1" id="KW-0812">Transmembrane</keyword>
<sequence>MSTSLLIEIVLLIACLLLVSLFYYRKGWKASFPFKNTDIFKLLYTLVFPMLWGSSSVICGFIYLFLSKNFNSLDFLFLFGFPTILMTFTFWKFRKNNKHIEEIKREEDTKVRDKSKKTEDWVHQFSFVEEQDFNIKTYISKGRPISRLFIYNVNNEQQKELKNNEDLLPDGVYLEIFMKKLDSDNNSQV</sequence>
<accession>A0A4Y6UYZ5</accession>
<keyword evidence="1" id="KW-1133">Transmembrane helix</keyword>
<proteinExistence type="predicted"/>
<dbReference type="RefSeq" id="WP_141447772.1">
    <property type="nucleotide sequence ID" value="NZ_CP041217.1"/>
</dbReference>
<gene>
    <name evidence="2" type="ORF">FFV09_10400</name>
</gene>